<keyword evidence="6" id="KW-0227">DNA damage</keyword>
<keyword evidence="10" id="KW-0067">ATP-binding</keyword>
<reference evidence="18" key="1">
    <citation type="submission" date="2022-07" db="EMBL/GenBank/DDBJ databases">
        <title>Genomic of Streptomyces cavourensis F2.</title>
        <authorList>
            <person name="Hu S."/>
            <person name="Liang W."/>
        </authorList>
    </citation>
    <scope>NUCLEOTIDE SEQUENCE</scope>
    <source>
        <strain evidence="18">F2</strain>
    </source>
</reference>
<organism evidence="18 19">
    <name type="scientific">Streptomyces cavourensis</name>
    <dbReference type="NCBI Taxonomy" id="67258"/>
    <lineage>
        <taxon>Bacteria</taxon>
        <taxon>Bacillati</taxon>
        <taxon>Actinomycetota</taxon>
        <taxon>Actinomycetes</taxon>
        <taxon>Kitasatosporales</taxon>
        <taxon>Streptomycetaceae</taxon>
        <taxon>Streptomyces</taxon>
    </lineage>
</organism>
<dbReference type="Gene3D" id="1.10.8.280">
    <property type="entry name" value="ABC transporter ATPase domain-like"/>
    <property type="match status" value="1"/>
</dbReference>
<feature type="domain" description="ABC transporter" evidence="17">
    <location>
        <begin position="471"/>
        <end position="801"/>
    </location>
</feature>
<evidence type="ECO:0000256" key="16">
    <source>
        <dbReference type="ARBA" id="ARBA00042156"/>
    </source>
</evidence>
<dbReference type="Pfam" id="PF17755">
    <property type="entry name" value="UvrA_DNA-bind"/>
    <property type="match status" value="1"/>
</dbReference>
<evidence type="ECO:0000259" key="17">
    <source>
        <dbReference type="PROSITE" id="PS50893"/>
    </source>
</evidence>
<dbReference type="EMBL" id="CP101397">
    <property type="protein sequence ID" value="UTR79671.1"/>
    <property type="molecule type" value="Genomic_DNA"/>
</dbReference>
<evidence type="ECO:0000256" key="11">
    <source>
        <dbReference type="ARBA" id="ARBA00022881"/>
    </source>
</evidence>
<evidence type="ECO:0000256" key="5">
    <source>
        <dbReference type="ARBA" id="ARBA00022741"/>
    </source>
</evidence>
<comment type="similarity">
    <text evidence="14">Belongs to the ABC transporter superfamily. UvrA family.</text>
</comment>
<evidence type="ECO:0000256" key="14">
    <source>
        <dbReference type="ARBA" id="ARBA00038000"/>
    </source>
</evidence>
<keyword evidence="11" id="KW-0267">Excision nuclease</keyword>
<dbReference type="Gene3D" id="3.40.50.300">
    <property type="entry name" value="P-loop containing nucleotide triphosphate hydrolases"/>
    <property type="match status" value="2"/>
</dbReference>
<dbReference type="PANTHER" id="PTHR43152:SF1">
    <property type="entry name" value="UVRA PROTEIN"/>
    <property type="match status" value="1"/>
</dbReference>
<keyword evidence="4" id="KW-0677">Repeat</keyword>
<keyword evidence="12" id="KW-0238">DNA-binding</keyword>
<dbReference type="NCBIfam" id="TIGR00630">
    <property type="entry name" value="uvra"/>
    <property type="match status" value="1"/>
</dbReference>
<evidence type="ECO:0000256" key="12">
    <source>
        <dbReference type="ARBA" id="ARBA00023125"/>
    </source>
</evidence>
<dbReference type="RefSeq" id="WP_255239188.1">
    <property type="nucleotide sequence ID" value="NZ_CP101397.1"/>
</dbReference>
<dbReference type="InterPro" id="IPR041552">
    <property type="entry name" value="UvrA_DNA-bd"/>
</dbReference>
<sequence length="812" mass="86642">MHSPHDPYVRVRGAREHNLQDVNVDIPRDTLTVFTGVSGSGKSSLAFGTIYAEAQRRYFESVAPYARRLIHQVGAPAVGEITGLPPAVSLEQRRSAPGARSSVGTVTTLSNSLRMLFSRAGEYPPGAEQLDSDAFSPNTAAGACPECHGLGRIHRTDEGLLVPDPSLSIREGAIAAWPGAWQGKNLRDVLDTLGYDVDRPWRELDAKDREWILFTDEQPVVTVHPVREAGRIQRPYQGTYMSARRYVLHTFADTKSRTLRAKAERFLTSVPCPVCDGSRLRPEAMAVTFGGRTIAELAALPLSDLAEVLALAHGGAGAEPAGGEETARVLTADLLARIGTVTELGLGYLSLDRTAPTLSSGELQRLRLATQLRSGLFGVVYVLDEPSAGLHPADTESLLGVVDRLKKAGNSVFVVEHHLDVVRRADWLVDVGPLAGEHGGRVLHSGPPEGLAEVPESATRRFLFDRDPAPVREPRTPTGWIRLTGVERHNVRGVDAAFPLGVFTAVTGVSGSGKSTLVGQVLAGVLADRQAGEEATGAAEQFCASVTGLEAVDRLVQVDQKPIGRTPRSNLATYTGLFDTVRKLFAQTGTARERGYTAGRFSFNVRGGRCETCQGEGFVSVELLFLPSTYAPCPDCHGARYNPETLEVTLRGLTIAQVLDLTVESAASFFAGTPAAERALTTLLDVGLGYLRLGQPATELSGGEAQRIKLASELQRTRRGHTLYLLDEPTTGLHPADVEVLMRQLHGLVDAGNTVVVVEHDMAVVAGADQVIDLGPGGGDRGGRIVAAGAPREVARAAGSRTAPYLARALGS</sequence>
<dbReference type="SUPFAM" id="SSF52540">
    <property type="entry name" value="P-loop containing nucleoside triphosphate hydrolases"/>
    <property type="match status" value="3"/>
</dbReference>
<evidence type="ECO:0000313" key="18">
    <source>
        <dbReference type="EMBL" id="UTR79671.1"/>
    </source>
</evidence>
<dbReference type="Proteomes" id="UP001058236">
    <property type="component" value="Chromosome"/>
</dbReference>
<dbReference type="InterPro" id="IPR017871">
    <property type="entry name" value="ABC_transporter-like_CS"/>
</dbReference>
<keyword evidence="2" id="KW-0963">Cytoplasm</keyword>
<keyword evidence="7" id="KW-0228">DNA excision</keyword>
<dbReference type="PROSITE" id="PS50893">
    <property type="entry name" value="ABC_TRANSPORTER_2"/>
    <property type="match status" value="1"/>
</dbReference>
<evidence type="ECO:0000256" key="1">
    <source>
        <dbReference type="ARBA" id="ARBA00004496"/>
    </source>
</evidence>
<evidence type="ECO:0000256" key="9">
    <source>
        <dbReference type="ARBA" id="ARBA00022833"/>
    </source>
</evidence>
<dbReference type="InterPro" id="IPR027417">
    <property type="entry name" value="P-loop_NTPase"/>
</dbReference>
<dbReference type="SMART" id="SM00382">
    <property type="entry name" value="AAA"/>
    <property type="match status" value="2"/>
</dbReference>
<keyword evidence="5" id="KW-0547">Nucleotide-binding</keyword>
<comment type="subcellular location">
    <subcellularLocation>
        <location evidence="1">Cytoplasm</location>
    </subcellularLocation>
</comment>
<name>A0ABY5F7J8_9ACTN</name>
<dbReference type="PANTHER" id="PTHR43152">
    <property type="entry name" value="UVRABC SYSTEM PROTEIN A"/>
    <property type="match status" value="1"/>
</dbReference>
<evidence type="ECO:0000256" key="8">
    <source>
        <dbReference type="ARBA" id="ARBA00022771"/>
    </source>
</evidence>
<keyword evidence="13" id="KW-0234">DNA repair</keyword>
<evidence type="ECO:0000256" key="2">
    <source>
        <dbReference type="ARBA" id="ARBA00022490"/>
    </source>
</evidence>
<evidence type="ECO:0000256" key="3">
    <source>
        <dbReference type="ARBA" id="ARBA00022723"/>
    </source>
</evidence>
<evidence type="ECO:0000256" key="10">
    <source>
        <dbReference type="ARBA" id="ARBA00022840"/>
    </source>
</evidence>
<evidence type="ECO:0000256" key="6">
    <source>
        <dbReference type="ARBA" id="ARBA00022763"/>
    </source>
</evidence>
<evidence type="ECO:0000256" key="7">
    <source>
        <dbReference type="ARBA" id="ARBA00022769"/>
    </source>
</evidence>
<evidence type="ECO:0000256" key="15">
    <source>
        <dbReference type="ARBA" id="ARBA00039316"/>
    </source>
</evidence>
<evidence type="ECO:0000256" key="4">
    <source>
        <dbReference type="ARBA" id="ARBA00022737"/>
    </source>
</evidence>
<dbReference type="InterPro" id="IPR004602">
    <property type="entry name" value="UvrA"/>
</dbReference>
<keyword evidence="19" id="KW-1185">Reference proteome</keyword>
<keyword evidence="3" id="KW-0479">Metal-binding</keyword>
<keyword evidence="9" id="KW-0862">Zinc</keyword>
<dbReference type="InterPro" id="IPR003439">
    <property type="entry name" value="ABC_transporter-like_ATP-bd"/>
</dbReference>
<evidence type="ECO:0000313" key="19">
    <source>
        <dbReference type="Proteomes" id="UP001058236"/>
    </source>
</evidence>
<dbReference type="Gene3D" id="1.20.1580.10">
    <property type="entry name" value="ABC transporter ATPase like domain"/>
    <property type="match status" value="2"/>
</dbReference>
<keyword evidence="8" id="KW-0863">Zinc-finger</keyword>
<dbReference type="InterPro" id="IPR003593">
    <property type="entry name" value="AAA+_ATPase"/>
</dbReference>
<proteinExistence type="inferred from homology"/>
<gene>
    <name evidence="18" type="primary">uvrA</name>
    <name evidence="18" type="ORF">NLU04_14995</name>
</gene>
<evidence type="ECO:0000256" key="13">
    <source>
        <dbReference type="ARBA" id="ARBA00023204"/>
    </source>
</evidence>
<accession>A0ABY5F7J8</accession>
<protein>
    <recommendedName>
        <fullName evidence="15">UvrABC system protein A</fullName>
    </recommendedName>
    <alternativeName>
        <fullName evidence="16">Excinuclease ABC subunit A</fullName>
    </alternativeName>
</protein>
<dbReference type="PROSITE" id="PS00211">
    <property type="entry name" value="ABC_TRANSPORTER_1"/>
    <property type="match status" value="2"/>
</dbReference>